<gene>
    <name evidence="1" type="ORF">DQG23_05825</name>
</gene>
<organism evidence="1 2">
    <name type="scientific">Paenibacillus contaminans</name>
    <dbReference type="NCBI Taxonomy" id="450362"/>
    <lineage>
        <taxon>Bacteria</taxon>
        <taxon>Bacillati</taxon>
        <taxon>Bacillota</taxon>
        <taxon>Bacilli</taxon>
        <taxon>Bacillales</taxon>
        <taxon>Paenibacillaceae</taxon>
        <taxon>Paenibacillus</taxon>
    </lineage>
</organism>
<proteinExistence type="predicted"/>
<dbReference type="EMBL" id="QMFB01000002">
    <property type="protein sequence ID" value="RAV22456.1"/>
    <property type="molecule type" value="Genomic_DNA"/>
</dbReference>
<protein>
    <submittedName>
        <fullName evidence="1">Uncharacterized protein</fullName>
    </submittedName>
</protein>
<dbReference type="RefSeq" id="WP_113029862.1">
    <property type="nucleotide sequence ID" value="NZ_QMFB01000002.1"/>
</dbReference>
<keyword evidence="2" id="KW-1185">Reference proteome</keyword>
<evidence type="ECO:0000313" key="1">
    <source>
        <dbReference type="EMBL" id="RAV22456.1"/>
    </source>
</evidence>
<reference evidence="1 2" key="1">
    <citation type="journal article" date="2009" name="Int. J. Syst. Evol. Microbiol.">
        <title>Paenibacillus contaminans sp. nov., isolated from a contaminated laboratory plate.</title>
        <authorList>
            <person name="Chou J.H."/>
            <person name="Lee J.H."/>
            <person name="Lin M.C."/>
            <person name="Chang P.S."/>
            <person name="Arun A.B."/>
            <person name="Young C.C."/>
            <person name="Chen W.M."/>
        </authorList>
    </citation>
    <scope>NUCLEOTIDE SEQUENCE [LARGE SCALE GENOMIC DNA]</scope>
    <source>
        <strain evidence="1 2">CKOBP-6</strain>
    </source>
</reference>
<accession>A0A329MSX3</accession>
<sequence length="63" mass="6998">MFASRWSPILPTWRTDSPVCQAKYPLQAGVFGLQAGKGSRTRFQVGKIGLQRMQATSEEEQAV</sequence>
<comment type="caution">
    <text evidence="1">The sequence shown here is derived from an EMBL/GenBank/DDBJ whole genome shotgun (WGS) entry which is preliminary data.</text>
</comment>
<dbReference type="AlphaFoldDB" id="A0A329MSX3"/>
<dbReference type="Proteomes" id="UP000250369">
    <property type="component" value="Unassembled WGS sequence"/>
</dbReference>
<evidence type="ECO:0000313" key="2">
    <source>
        <dbReference type="Proteomes" id="UP000250369"/>
    </source>
</evidence>
<name>A0A329MSX3_9BACL</name>